<comment type="pathway">
    <text evidence="1">Protein modification; protein sumoylation.</text>
</comment>
<evidence type="ECO:0000256" key="9">
    <source>
        <dbReference type="SAM" id="MobiDB-lite"/>
    </source>
</evidence>
<dbReference type="GeneID" id="11494382"/>
<dbReference type="PANTHER" id="PTHR10782:SF4">
    <property type="entry name" value="TONALLI, ISOFORM E"/>
    <property type="match status" value="1"/>
</dbReference>
<evidence type="ECO:0000256" key="6">
    <source>
        <dbReference type="ARBA" id="ARBA00022786"/>
    </source>
</evidence>
<feature type="compositionally biased region" description="Basic and acidic residues" evidence="9">
    <location>
        <begin position="429"/>
        <end position="452"/>
    </location>
</feature>
<evidence type="ECO:0000313" key="12">
    <source>
        <dbReference type="EMBL" id="CCD22574.1"/>
    </source>
</evidence>
<dbReference type="OMA" id="PPEVHIN"/>
<dbReference type="InterPro" id="IPR004181">
    <property type="entry name" value="Znf_MIZ"/>
</dbReference>
<evidence type="ECO:0000256" key="8">
    <source>
        <dbReference type="PROSITE-ProRule" id="PRU00452"/>
    </source>
</evidence>
<evidence type="ECO:0000259" key="10">
    <source>
        <dbReference type="PROSITE" id="PS51044"/>
    </source>
</evidence>
<keyword evidence="6" id="KW-0833">Ubl conjugation pathway</keyword>
<keyword evidence="3" id="KW-0808">Transferase</keyword>
<dbReference type="RefSeq" id="XP_003667817.1">
    <property type="nucleotide sequence ID" value="XM_003667769.1"/>
</dbReference>
<dbReference type="STRING" id="1071378.G0W436"/>
<dbReference type="eggNOG" id="KOG2169">
    <property type="taxonomic scope" value="Eukaryota"/>
</dbReference>
<dbReference type="PROSITE" id="PS51044">
    <property type="entry name" value="ZF_SP_RING"/>
    <property type="match status" value="1"/>
</dbReference>
<evidence type="ECO:0000256" key="5">
    <source>
        <dbReference type="ARBA" id="ARBA00022771"/>
    </source>
</evidence>
<feature type="domain" description="SP-RING-type" evidence="10">
    <location>
        <begin position="302"/>
        <end position="387"/>
    </location>
</feature>
<dbReference type="InterPro" id="IPR013083">
    <property type="entry name" value="Znf_RING/FYVE/PHD"/>
</dbReference>
<dbReference type="Gene3D" id="3.30.40.10">
    <property type="entry name" value="Zinc/RING finger domain, C3HC4 (zinc finger)"/>
    <property type="match status" value="1"/>
</dbReference>
<evidence type="ECO:0000313" key="13">
    <source>
        <dbReference type="Proteomes" id="UP000000689"/>
    </source>
</evidence>
<feature type="domain" description="PINIT" evidence="11">
    <location>
        <begin position="115"/>
        <end position="270"/>
    </location>
</feature>
<feature type="region of interest" description="Disordered" evidence="9">
    <location>
        <begin position="396"/>
        <end position="504"/>
    </location>
</feature>
<organism evidence="12 13">
    <name type="scientific">Naumovozyma dairenensis (strain ATCC 10597 / BCRC 20456 / CBS 421 / NBRC 0211 / NRRL Y-12639)</name>
    <name type="common">Saccharomyces dairenensis</name>
    <dbReference type="NCBI Taxonomy" id="1071378"/>
    <lineage>
        <taxon>Eukaryota</taxon>
        <taxon>Fungi</taxon>
        <taxon>Dikarya</taxon>
        <taxon>Ascomycota</taxon>
        <taxon>Saccharomycotina</taxon>
        <taxon>Saccharomycetes</taxon>
        <taxon>Saccharomycetales</taxon>
        <taxon>Saccharomycetaceae</taxon>
        <taxon>Naumovozyma</taxon>
    </lineage>
</organism>
<evidence type="ECO:0008006" key="14">
    <source>
        <dbReference type="Google" id="ProtNLM"/>
    </source>
</evidence>
<evidence type="ECO:0000256" key="2">
    <source>
        <dbReference type="ARBA" id="ARBA00005383"/>
    </source>
</evidence>
<dbReference type="HOGENOM" id="CLU_014307_0_0_1"/>
<dbReference type="InterPro" id="IPR038654">
    <property type="entry name" value="PINIT_sf"/>
</dbReference>
<keyword evidence="13" id="KW-1185">Reference proteome</keyword>
<gene>
    <name evidence="12" type="primary">NDAI0A04170</name>
    <name evidence="12" type="ordered locus">NDAI_0A04170</name>
</gene>
<keyword evidence="4" id="KW-0479">Metal-binding</keyword>
<dbReference type="UniPathway" id="UPA00886"/>
<sequence>MDNFEGSDRVLVQQVQLESQKVITKIELLKVKELKPLSKAVGLGVSFRKPQLQEALRKFILESQSPDIWKPKTVSVLIDKIHSGEELPSYETLYSQLRHNITPIRGSSPSAVAVASSSPQSSYSEKPAVPPLHFKESPFFKLKRLIPQTAQPVKKIGGRGIALAKFRLSPHDYELLSKTNKYKLYLFCAKVNELGSRGNEFIEFPTHCEVRFNNVRVPDNVKGLKNKPGTTKPADLTPYIRNQNQENILQLIYAMTTSEYRIYCYVVELVPPEDLLQQVLAHPKIIRQATLYYLANELNEDNGDDLITTSIVMSLQCPISYTKMNYPAKSIICKHLQCFDALWFLHSQWQVPTWQCPICTIKIELKDLAICEFVEDILKNSGDEVEQVELAADGRWTAFDEEDPKNQQKKPIIQQSKVKMENDGCDQMIPEKQEDNSPREMSKENLDKDRNINVHGGVEIITLESESEDEQDEQERGQEQQPEPIEEEENQERITETLPRLSTERTVLNKHLSTVESSSVPMRQEVTTPKIRSHQENSINFIQRPESHISNESEQSQLVRVGDEYNSNMRGGSSSVSTPIHTHHNGVRPIPTFLENGSSSEVPNRVTGVRYPSSTSTVVITRGNTVVPSSTDDNTYQQLANGRNAEEMNQVTLPPFASFACDTFP</sequence>
<dbReference type="GO" id="GO:0000785">
    <property type="term" value="C:chromatin"/>
    <property type="evidence" value="ECO:0007669"/>
    <property type="project" value="EnsemblFungi"/>
</dbReference>
<dbReference type="OrthoDB" id="28127at2759"/>
<evidence type="ECO:0000256" key="7">
    <source>
        <dbReference type="ARBA" id="ARBA00022833"/>
    </source>
</evidence>
<dbReference type="Pfam" id="PF02891">
    <property type="entry name" value="zf-MIZ"/>
    <property type="match status" value="1"/>
</dbReference>
<evidence type="ECO:0000256" key="4">
    <source>
        <dbReference type="ARBA" id="ARBA00022723"/>
    </source>
</evidence>
<protein>
    <recommendedName>
        <fullName evidence="14">SP-RING-type domain-containing protein</fullName>
    </recommendedName>
</protein>
<evidence type="ECO:0000256" key="3">
    <source>
        <dbReference type="ARBA" id="ARBA00022679"/>
    </source>
</evidence>
<dbReference type="Gene3D" id="2.60.120.780">
    <property type="entry name" value="PINIT domain"/>
    <property type="match status" value="1"/>
</dbReference>
<comment type="similarity">
    <text evidence="2">Belongs to the PIAS family.</text>
</comment>
<dbReference type="Proteomes" id="UP000000689">
    <property type="component" value="Chromosome 1"/>
</dbReference>
<evidence type="ECO:0000256" key="1">
    <source>
        <dbReference type="ARBA" id="ARBA00004718"/>
    </source>
</evidence>
<dbReference type="GO" id="GO:1990683">
    <property type="term" value="P:DNA double-strand break attachment to nuclear envelope"/>
    <property type="evidence" value="ECO:0007669"/>
    <property type="project" value="EnsemblFungi"/>
</dbReference>
<dbReference type="EMBL" id="HE580267">
    <property type="protein sequence ID" value="CCD22574.1"/>
    <property type="molecule type" value="Genomic_DNA"/>
</dbReference>
<dbReference type="GO" id="GO:0005940">
    <property type="term" value="C:septin ring"/>
    <property type="evidence" value="ECO:0007669"/>
    <property type="project" value="EnsemblFungi"/>
</dbReference>
<keyword evidence="5 8" id="KW-0863">Zinc-finger</keyword>
<dbReference type="InterPro" id="IPR023321">
    <property type="entry name" value="PINIT"/>
</dbReference>
<dbReference type="GO" id="GO:0007059">
    <property type="term" value="P:chromosome segregation"/>
    <property type="evidence" value="ECO:0007669"/>
    <property type="project" value="EnsemblFungi"/>
</dbReference>
<dbReference type="PROSITE" id="PS51466">
    <property type="entry name" value="PINIT"/>
    <property type="match status" value="1"/>
</dbReference>
<dbReference type="AlphaFoldDB" id="G0W436"/>
<reference evidence="12 13" key="1">
    <citation type="journal article" date="2011" name="Proc. Natl. Acad. Sci. U.S.A.">
        <title>Evolutionary erosion of yeast sex chromosomes by mating-type switching accidents.</title>
        <authorList>
            <person name="Gordon J.L."/>
            <person name="Armisen D."/>
            <person name="Proux-Wera E."/>
            <person name="Oheigeartaigh S.S."/>
            <person name="Byrne K.P."/>
            <person name="Wolfe K.H."/>
        </authorList>
    </citation>
    <scope>NUCLEOTIDE SEQUENCE [LARGE SCALE GENOMIC DNA]</scope>
    <source>
        <strain evidence="13">ATCC 10597 / BCRC 20456 / CBS 421 / NBRC 0211 / NRRL Y-12639</strain>
    </source>
</reference>
<name>G0W436_NAUDC</name>
<proteinExistence type="inferred from homology"/>
<keyword evidence="7" id="KW-0862">Zinc</keyword>
<dbReference type="GO" id="GO:0061665">
    <property type="term" value="F:SUMO ligase activity"/>
    <property type="evidence" value="ECO:0007669"/>
    <property type="project" value="TreeGrafter"/>
</dbReference>
<dbReference type="PANTHER" id="PTHR10782">
    <property type="entry name" value="ZINC FINGER MIZ DOMAIN-CONTAINING PROTEIN"/>
    <property type="match status" value="1"/>
</dbReference>
<evidence type="ECO:0000259" key="11">
    <source>
        <dbReference type="PROSITE" id="PS51466"/>
    </source>
</evidence>
<dbReference type="GO" id="GO:0031397">
    <property type="term" value="P:negative regulation of protein ubiquitination"/>
    <property type="evidence" value="ECO:0007669"/>
    <property type="project" value="EnsemblFungi"/>
</dbReference>
<dbReference type="GO" id="GO:0016925">
    <property type="term" value="P:protein sumoylation"/>
    <property type="evidence" value="ECO:0007669"/>
    <property type="project" value="UniProtKB-UniPathway"/>
</dbReference>
<dbReference type="KEGG" id="ndi:NDAI_0A04170"/>
<dbReference type="Pfam" id="PF14324">
    <property type="entry name" value="PINIT"/>
    <property type="match status" value="1"/>
</dbReference>
<dbReference type="GO" id="GO:0008270">
    <property type="term" value="F:zinc ion binding"/>
    <property type="evidence" value="ECO:0007669"/>
    <property type="project" value="UniProtKB-KW"/>
</dbReference>
<dbReference type="GO" id="GO:0003690">
    <property type="term" value="F:double-stranded DNA binding"/>
    <property type="evidence" value="ECO:0007669"/>
    <property type="project" value="EnsemblFungi"/>
</dbReference>
<accession>G0W436</accession>